<dbReference type="OrthoDB" id="201709at2759"/>
<comment type="caution">
    <text evidence="1">The sequence shown here is derived from an EMBL/GenBank/DDBJ whole genome shotgun (WGS) entry which is preliminary data.</text>
</comment>
<gene>
    <name evidence="1" type="ORF">EZS28_007722</name>
</gene>
<dbReference type="InterPro" id="IPR011989">
    <property type="entry name" value="ARM-like"/>
</dbReference>
<reference evidence="1 2" key="1">
    <citation type="submission" date="2019-03" db="EMBL/GenBank/DDBJ databases">
        <title>Single cell metagenomics reveals metabolic interactions within the superorganism composed of flagellate Streblomastix strix and complex community of Bacteroidetes bacteria on its surface.</title>
        <authorList>
            <person name="Treitli S.C."/>
            <person name="Kolisko M."/>
            <person name="Husnik F."/>
            <person name="Keeling P."/>
            <person name="Hampl V."/>
        </authorList>
    </citation>
    <scope>NUCLEOTIDE SEQUENCE [LARGE SCALE GENOMIC DNA]</scope>
    <source>
        <strain evidence="1">ST1C</strain>
    </source>
</reference>
<dbReference type="AlphaFoldDB" id="A0A5J4WP55"/>
<name>A0A5J4WP55_9EUKA</name>
<accession>A0A5J4WP55</accession>
<organism evidence="1 2">
    <name type="scientific">Streblomastix strix</name>
    <dbReference type="NCBI Taxonomy" id="222440"/>
    <lineage>
        <taxon>Eukaryota</taxon>
        <taxon>Metamonada</taxon>
        <taxon>Preaxostyla</taxon>
        <taxon>Oxymonadida</taxon>
        <taxon>Streblomastigidae</taxon>
        <taxon>Streblomastix</taxon>
    </lineage>
</organism>
<dbReference type="InterPro" id="IPR016024">
    <property type="entry name" value="ARM-type_fold"/>
</dbReference>
<protein>
    <submittedName>
        <fullName evidence="1">Uncharacterized protein</fullName>
    </submittedName>
</protein>
<evidence type="ECO:0000313" key="1">
    <source>
        <dbReference type="EMBL" id="KAA6396750.1"/>
    </source>
</evidence>
<sequence>MTELQSESIPLLVNSIISEEPYLRTHSTERLVSIALQEEQSGNTSGELYLFALVTLLKIDENAPQHVHTNTLSIIIELLSNGVNPNELAGLIPILTKLGSEKDEKKKKITTKAKMIEAQLAILKKIGDDFKIPLEGTEDEKKNILEVQENDAQLIINTYEDNEDDDGRRSVIQSRVVEGFLHIFEKQELSTISNTISTAFLSMTIPASDEIIHLIFANNPYPGLLRLLDHTNSEIVFDAIASINNILTDGFNSKTQTLPHPHFELMNEIKGIEKIYALFRRNISQNTICSAALCIGFLFRAKEIEDADMRREIVAHLKLLINDEELYIKTNSKAALRGLALNEVNRTEIESDYFVKPE</sequence>
<dbReference type="EMBL" id="SNRW01001349">
    <property type="protein sequence ID" value="KAA6396750.1"/>
    <property type="molecule type" value="Genomic_DNA"/>
</dbReference>
<dbReference type="Gene3D" id="1.25.10.10">
    <property type="entry name" value="Leucine-rich Repeat Variant"/>
    <property type="match status" value="1"/>
</dbReference>
<proteinExistence type="predicted"/>
<dbReference type="Proteomes" id="UP000324800">
    <property type="component" value="Unassembled WGS sequence"/>
</dbReference>
<evidence type="ECO:0000313" key="2">
    <source>
        <dbReference type="Proteomes" id="UP000324800"/>
    </source>
</evidence>
<dbReference type="SUPFAM" id="SSF48371">
    <property type="entry name" value="ARM repeat"/>
    <property type="match status" value="1"/>
</dbReference>